<comment type="caution">
    <text evidence="9">The sequence shown here is derived from an EMBL/GenBank/DDBJ whole genome shotgun (WGS) entry which is preliminary data.</text>
</comment>
<name>A0A3A9K6X6_9BACI</name>
<dbReference type="GO" id="GO:0072659">
    <property type="term" value="P:protein localization to plasma membrane"/>
    <property type="evidence" value="ECO:0007669"/>
    <property type="project" value="TreeGrafter"/>
</dbReference>
<feature type="domain" description="Band 7" evidence="7">
    <location>
        <begin position="33"/>
        <end position="222"/>
    </location>
</feature>
<evidence type="ECO:0000313" key="10">
    <source>
        <dbReference type="Proteomes" id="UP000281498"/>
    </source>
</evidence>
<evidence type="ECO:0000259" key="7">
    <source>
        <dbReference type="Pfam" id="PF01145"/>
    </source>
</evidence>
<keyword evidence="10" id="KW-1185">Reference proteome</keyword>
<comment type="subcellular location">
    <subcellularLocation>
        <location evidence="1">Membrane</location>
    </subcellularLocation>
</comment>
<dbReference type="Proteomes" id="UP000281498">
    <property type="component" value="Unassembled WGS sequence"/>
</dbReference>
<evidence type="ECO:0000256" key="1">
    <source>
        <dbReference type="ARBA" id="ARBA00004370"/>
    </source>
</evidence>
<evidence type="ECO:0000256" key="6">
    <source>
        <dbReference type="SAM" id="Phobius"/>
    </source>
</evidence>
<feature type="coiled-coil region" evidence="4">
    <location>
        <begin position="213"/>
        <end position="251"/>
    </location>
</feature>
<dbReference type="PANTHER" id="PTHR13806">
    <property type="entry name" value="FLOTILLIN-RELATED"/>
    <property type="match status" value="1"/>
</dbReference>
<evidence type="ECO:0000256" key="4">
    <source>
        <dbReference type="SAM" id="Coils"/>
    </source>
</evidence>
<feature type="transmembrane region" description="Helical" evidence="6">
    <location>
        <begin position="7"/>
        <end position="26"/>
    </location>
</feature>
<dbReference type="OrthoDB" id="9786220at2"/>
<feature type="compositionally biased region" description="Basic and acidic residues" evidence="5">
    <location>
        <begin position="317"/>
        <end position="338"/>
    </location>
</feature>
<dbReference type="PANTHER" id="PTHR13806:SF46">
    <property type="entry name" value="FLOTILLIN-1-RELATED"/>
    <property type="match status" value="1"/>
</dbReference>
<dbReference type="InterPro" id="IPR031905">
    <property type="entry name" value="Flotillin_C"/>
</dbReference>
<sequence length="528" mass="58021">MEFLSSAVIIGIVVAFVFLVLIGVYFTRYQTSGPNEALLVTGSYLGKGKNISDDSDGKKMKILRGGGAFVVPVFQQYAKFSLANYSLNIVTTGAYTEQGVPVSVDGVAIIKVGSTMEEIATAAEQYLGKSTEEFEEEVQDVLRGHLRSILGSMSVEDINNNRERFNQEVQSVASRDFNKMGLEIKSFTLQEVTDTEGYLDSLGKPRIAEVKRNAAVAEAERKKEARIENARAEQEAKAQELVRDTEIANSEKEKQLKIAIYNREQDQAKAEADQAYDLQTAKSKQQVTEEEMQIRIIERDKQIELEEREIKRREKQYDAEVRKKADADRYEQEQKAEANKVQQMRAAEASQYQIEAEARAQADAERLRGEADASVIRNRGEAEAMVILKKGEAEAEAKKMLAEAFDKYGDAAKLSMILEMLPAYAREIAAPLSAIDSVTVVDTGGSSKDGGGGAGKMSSYVTDLMATLPENLKAASGIDVQDLLENFSGKGNVKQSMDELTEQLSAQNQSGEASANSEVTNTDTPSNS</sequence>
<evidence type="ECO:0000259" key="8">
    <source>
        <dbReference type="Pfam" id="PF15975"/>
    </source>
</evidence>
<keyword evidence="3 6" id="KW-0472">Membrane</keyword>
<keyword evidence="4" id="KW-0175">Coiled coil</keyword>
<dbReference type="AlphaFoldDB" id="A0A3A9K6X6"/>
<keyword evidence="6" id="KW-1133">Transmembrane helix</keyword>
<dbReference type="RefSeq" id="WP_110938657.1">
    <property type="nucleotide sequence ID" value="NZ_KZ614147.1"/>
</dbReference>
<evidence type="ECO:0000256" key="5">
    <source>
        <dbReference type="SAM" id="MobiDB-lite"/>
    </source>
</evidence>
<dbReference type="EMBL" id="PDOE01000002">
    <property type="protein sequence ID" value="RKL68317.1"/>
    <property type="molecule type" value="Genomic_DNA"/>
</dbReference>
<keyword evidence="6" id="KW-0812">Transmembrane</keyword>
<reference evidence="9 10" key="1">
    <citation type="submission" date="2017-10" db="EMBL/GenBank/DDBJ databases">
        <title>Bacillus sp. nov., a halophilic bacterium isolated from a Keqin Lake.</title>
        <authorList>
            <person name="Wang H."/>
        </authorList>
    </citation>
    <scope>NUCLEOTIDE SEQUENCE [LARGE SCALE GENOMIC DNA]</scope>
    <source>
        <strain evidence="9 10">KCTC 13187</strain>
    </source>
</reference>
<feature type="region of interest" description="Disordered" evidence="5">
    <location>
        <begin position="317"/>
        <end position="339"/>
    </location>
</feature>
<evidence type="ECO:0000256" key="3">
    <source>
        <dbReference type="ARBA" id="ARBA00023136"/>
    </source>
</evidence>
<feature type="region of interest" description="Disordered" evidence="5">
    <location>
        <begin position="503"/>
        <end position="528"/>
    </location>
</feature>
<accession>A0A3A9K6X6</accession>
<dbReference type="Pfam" id="PF01145">
    <property type="entry name" value="Band_7"/>
    <property type="match status" value="1"/>
</dbReference>
<evidence type="ECO:0000313" key="9">
    <source>
        <dbReference type="EMBL" id="RKL68317.1"/>
    </source>
</evidence>
<protein>
    <submittedName>
        <fullName evidence="9">Flotillin</fullName>
    </submittedName>
</protein>
<comment type="similarity">
    <text evidence="2">Belongs to the band 7/mec-2 family. Flotillin subfamily.</text>
</comment>
<dbReference type="CDD" id="cd03399">
    <property type="entry name" value="SPFH_flotillin"/>
    <property type="match status" value="1"/>
</dbReference>
<gene>
    <name evidence="9" type="ORF">CR203_07500</name>
</gene>
<dbReference type="GO" id="GO:0002020">
    <property type="term" value="F:protease binding"/>
    <property type="evidence" value="ECO:0007669"/>
    <property type="project" value="TreeGrafter"/>
</dbReference>
<organism evidence="9 10">
    <name type="scientific">Salipaludibacillus neizhouensis</name>
    <dbReference type="NCBI Taxonomy" id="885475"/>
    <lineage>
        <taxon>Bacteria</taxon>
        <taxon>Bacillati</taxon>
        <taxon>Bacillota</taxon>
        <taxon>Bacilli</taxon>
        <taxon>Bacillales</taxon>
        <taxon>Bacillaceae</taxon>
    </lineage>
</organism>
<evidence type="ECO:0000256" key="2">
    <source>
        <dbReference type="ARBA" id="ARBA00007161"/>
    </source>
</evidence>
<dbReference type="GO" id="GO:0005886">
    <property type="term" value="C:plasma membrane"/>
    <property type="evidence" value="ECO:0007669"/>
    <property type="project" value="TreeGrafter"/>
</dbReference>
<dbReference type="Pfam" id="PF15975">
    <property type="entry name" value="Flot"/>
    <property type="match status" value="1"/>
</dbReference>
<dbReference type="InterPro" id="IPR036013">
    <property type="entry name" value="Band_7/SPFH_dom_sf"/>
</dbReference>
<dbReference type="SUPFAM" id="SSF117892">
    <property type="entry name" value="Band 7/SPFH domain"/>
    <property type="match status" value="1"/>
</dbReference>
<dbReference type="InterPro" id="IPR027705">
    <property type="entry name" value="Flotillin_fam"/>
</dbReference>
<dbReference type="Gene3D" id="3.30.479.30">
    <property type="entry name" value="Band 7 domain"/>
    <property type="match status" value="1"/>
</dbReference>
<proteinExistence type="inferred from homology"/>
<dbReference type="InterPro" id="IPR001107">
    <property type="entry name" value="Band_7"/>
</dbReference>
<feature type="domain" description="Flotillin C-terminal" evidence="8">
    <location>
        <begin position="370"/>
        <end position="467"/>
    </location>
</feature>